<gene>
    <name evidence="1" type="ORF">SDC9_97398</name>
</gene>
<dbReference type="Pfam" id="PF06133">
    <property type="entry name" value="Com_YlbF"/>
    <property type="match status" value="1"/>
</dbReference>
<evidence type="ECO:0000313" key="1">
    <source>
        <dbReference type="EMBL" id="MPM50656.1"/>
    </source>
</evidence>
<proteinExistence type="predicted"/>
<dbReference type="EMBL" id="VSSQ01013063">
    <property type="protein sequence ID" value="MPM50656.1"/>
    <property type="molecule type" value="Genomic_DNA"/>
</dbReference>
<accession>A0A645ACI3</accession>
<name>A0A645ACI3_9ZZZZ</name>
<dbReference type="AlphaFoldDB" id="A0A645ACI3"/>
<dbReference type="InterPro" id="IPR010368">
    <property type="entry name" value="Com_YlbF"/>
</dbReference>
<dbReference type="InterPro" id="IPR023378">
    <property type="entry name" value="YheA/YmcA-like_dom_sf"/>
</dbReference>
<organism evidence="1">
    <name type="scientific">bioreactor metagenome</name>
    <dbReference type="NCBI Taxonomy" id="1076179"/>
    <lineage>
        <taxon>unclassified sequences</taxon>
        <taxon>metagenomes</taxon>
        <taxon>ecological metagenomes</taxon>
    </lineage>
</organism>
<comment type="caution">
    <text evidence="1">The sequence shown here is derived from an EMBL/GenBank/DDBJ whole genome shotgun (WGS) entry which is preliminary data.</text>
</comment>
<dbReference type="Gene3D" id="1.20.1500.10">
    <property type="entry name" value="YheA/YmcA-like"/>
    <property type="match status" value="1"/>
</dbReference>
<evidence type="ECO:0008006" key="2">
    <source>
        <dbReference type="Google" id="ProtNLM"/>
    </source>
</evidence>
<dbReference type="SUPFAM" id="SSF158622">
    <property type="entry name" value="YheA/YmcA-like"/>
    <property type="match status" value="1"/>
</dbReference>
<protein>
    <recommendedName>
        <fullName evidence="2">YlbF family regulator</fullName>
    </recommendedName>
</protein>
<reference evidence="1" key="1">
    <citation type="submission" date="2019-08" db="EMBL/GenBank/DDBJ databases">
        <authorList>
            <person name="Kucharzyk K."/>
            <person name="Murdoch R.W."/>
            <person name="Higgins S."/>
            <person name="Loffler F."/>
        </authorList>
    </citation>
    <scope>NUCLEOTIDE SEQUENCE</scope>
</reference>
<sequence length="113" mass="12600">MVYDTAHKLAEELKASEEYVTYAAAREQAMENATTRALIDEYNKLQIRAQAALISGDRENESVKKLQKIGELLQFDQTASAYLMAEFRLKRALGDVYKILADAVDVDLGALEG</sequence>